<keyword evidence="3" id="KW-1185">Reference proteome</keyword>
<dbReference type="STRING" id="477680.SAMN05421788_1011427"/>
<dbReference type="Proteomes" id="UP000186917">
    <property type="component" value="Unassembled WGS sequence"/>
</dbReference>
<evidence type="ECO:0000256" key="1">
    <source>
        <dbReference type="SAM" id="SignalP"/>
    </source>
</evidence>
<keyword evidence="1" id="KW-0732">Signal</keyword>
<reference evidence="3" key="1">
    <citation type="submission" date="2017-01" db="EMBL/GenBank/DDBJ databases">
        <authorList>
            <person name="Varghese N."/>
            <person name="Submissions S."/>
        </authorList>
    </citation>
    <scope>NUCLEOTIDE SEQUENCE [LARGE SCALE GENOMIC DNA]</scope>
    <source>
        <strain evidence="3">DSM 21054</strain>
    </source>
</reference>
<evidence type="ECO:0000313" key="2">
    <source>
        <dbReference type="EMBL" id="SIS82309.1"/>
    </source>
</evidence>
<dbReference type="KEGG" id="fln:FLA_6050"/>
<dbReference type="EMBL" id="FTOR01000001">
    <property type="protein sequence ID" value="SIS82309.1"/>
    <property type="molecule type" value="Genomic_DNA"/>
</dbReference>
<evidence type="ECO:0008006" key="4">
    <source>
        <dbReference type="Google" id="ProtNLM"/>
    </source>
</evidence>
<proteinExistence type="predicted"/>
<dbReference type="PROSITE" id="PS51257">
    <property type="entry name" value="PROKAR_LIPOPROTEIN"/>
    <property type="match status" value="1"/>
</dbReference>
<gene>
    <name evidence="2" type="ORF">SAMN05421788_1011427</name>
</gene>
<protein>
    <recommendedName>
        <fullName evidence="4">Peptidase</fullName>
    </recommendedName>
</protein>
<sequence>MNKAWIKTLLIGLVVSNMAAACSKNKTSGYVSPAGGGADTAVPPPATWQEHWLEHKQLLTRVYYDTSIAVYFDADVNRAITWPPNYLANVWNYTKRVYGKFGNETRLYAIFHAGKYSGGHPSTYFDASHDNRNVIDCGSSSATAWTAGTGNDLDLTTHEVGHIVEGASKGVHNSPAFGLWGDSKWMEIYIYDVYKGLGMENDATRWYNLVINGKDDFPVANTQWFKNWFYPIYTKYGGAKVLNNYFVLLSKHFPKKTIDGGTEYMRDMNWGEFFHFWSGAAGVNLKAQATTAFGWTATYQQQFENAQADFPGITY</sequence>
<feature type="signal peptide" evidence="1">
    <location>
        <begin position="1"/>
        <end position="19"/>
    </location>
</feature>
<name>A0A173MR81_9BACT</name>
<dbReference type="AlphaFoldDB" id="A0A173MR81"/>
<organism evidence="2 3">
    <name type="scientific">Filimonas lacunae</name>
    <dbReference type="NCBI Taxonomy" id="477680"/>
    <lineage>
        <taxon>Bacteria</taxon>
        <taxon>Pseudomonadati</taxon>
        <taxon>Bacteroidota</taxon>
        <taxon>Chitinophagia</taxon>
        <taxon>Chitinophagales</taxon>
        <taxon>Chitinophagaceae</taxon>
        <taxon>Filimonas</taxon>
    </lineage>
</organism>
<accession>A0A173MR81</accession>
<dbReference type="RefSeq" id="WP_076376996.1">
    <property type="nucleotide sequence ID" value="NZ_AP017422.1"/>
</dbReference>
<feature type="chain" id="PRO_5030023314" description="Peptidase" evidence="1">
    <location>
        <begin position="20"/>
        <end position="315"/>
    </location>
</feature>
<dbReference type="OrthoDB" id="5134860at2"/>
<evidence type="ECO:0000313" key="3">
    <source>
        <dbReference type="Proteomes" id="UP000186917"/>
    </source>
</evidence>